<protein>
    <submittedName>
        <fullName evidence="1">Uncharacterized protein</fullName>
    </submittedName>
</protein>
<dbReference type="Proteomes" id="UP000002704">
    <property type="component" value="Chromosome"/>
</dbReference>
<dbReference type="RefSeq" id="WP_011336322.1">
    <property type="nucleotide sequence ID" value="NC_007492.2"/>
</dbReference>
<gene>
    <name evidence="1" type="ordered locus">Pfl01_5260</name>
</gene>
<accession>Q3K5F7</accession>
<proteinExistence type="predicted"/>
<evidence type="ECO:0000313" key="1">
    <source>
        <dbReference type="EMBL" id="ABA76997.1"/>
    </source>
</evidence>
<dbReference type="KEGG" id="pfo:Pfl01_5260"/>
<name>Q3K5F7_PSEPF</name>
<organism evidence="1 2">
    <name type="scientific">Pseudomonas fluorescens (strain Pf0-1)</name>
    <dbReference type="NCBI Taxonomy" id="205922"/>
    <lineage>
        <taxon>Bacteria</taxon>
        <taxon>Pseudomonadati</taxon>
        <taxon>Pseudomonadota</taxon>
        <taxon>Gammaproteobacteria</taxon>
        <taxon>Pseudomonadales</taxon>
        <taxon>Pseudomonadaceae</taxon>
        <taxon>Pseudomonas</taxon>
    </lineage>
</organism>
<dbReference type="HOGENOM" id="CLU_1553959_0_0_6"/>
<sequence length="172" mass="19141">MDINIMDINIIVVAHKTSQLSLSDDAGPHSRGTIEDIDVMKNVVTINDGSALQKINLETVVGIGLSPEELQKSTLLVRSNNATEMPNSSFQTRPSTLIQPYTWTTAKFEGIYPRFIHHWYSPLLAKYTESEISKIGAIVLLPVDKDKMNLHEDDPHANTPSIYFMVTASTQT</sequence>
<evidence type="ECO:0000313" key="2">
    <source>
        <dbReference type="Proteomes" id="UP000002704"/>
    </source>
</evidence>
<dbReference type="AlphaFoldDB" id="Q3K5F7"/>
<dbReference type="EMBL" id="CP000094">
    <property type="protein sequence ID" value="ABA76997.1"/>
    <property type="molecule type" value="Genomic_DNA"/>
</dbReference>
<reference evidence="1 2" key="1">
    <citation type="journal article" date="2009" name="Genome Biol.">
        <title>Genomic and genetic analyses of diversity and plant interactions of Pseudomonas fluorescens.</title>
        <authorList>
            <person name="Silby M.W."/>
            <person name="Cerdeno-Tarraga A.M."/>
            <person name="Vernikos G.S."/>
            <person name="Giddens S.R."/>
            <person name="Jackson R.W."/>
            <person name="Preston G.M."/>
            <person name="Zhang X.X."/>
            <person name="Moon C.D."/>
            <person name="Gehrig S.M."/>
            <person name="Godfrey S.A."/>
            <person name="Knight C.G."/>
            <person name="Malone J.G."/>
            <person name="Robinson Z."/>
            <person name="Spiers A.J."/>
            <person name="Harris S."/>
            <person name="Challis G.L."/>
            <person name="Yaxley A.M."/>
            <person name="Harris D."/>
            <person name="Seeger K."/>
            <person name="Murphy L."/>
            <person name="Rutter S."/>
            <person name="Squares R."/>
            <person name="Quail M.A."/>
            <person name="Saunders E."/>
            <person name="Mavromatis K."/>
            <person name="Brettin T.S."/>
            <person name="Bentley S.D."/>
            <person name="Hothersall J."/>
            <person name="Stephens E."/>
            <person name="Thomas C.M."/>
            <person name="Parkhill J."/>
            <person name="Levy S.B."/>
            <person name="Rainey P.B."/>
            <person name="Thomson N.R."/>
        </authorList>
    </citation>
    <scope>NUCLEOTIDE SEQUENCE [LARGE SCALE GENOMIC DNA]</scope>
    <source>
        <strain evidence="1 2">Pf0-1</strain>
    </source>
</reference>